<keyword evidence="5" id="KW-1185">Reference proteome</keyword>
<feature type="compositionally biased region" description="Acidic residues" evidence="2">
    <location>
        <begin position="122"/>
        <end position="150"/>
    </location>
</feature>
<feature type="domain" description="Transcription factor Iwr1" evidence="3">
    <location>
        <begin position="105"/>
        <end position="162"/>
    </location>
</feature>
<evidence type="ECO:0000256" key="2">
    <source>
        <dbReference type="SAM" id="MobiDB-lite"/>
    </source>
</evidence>
<dbReference type="AlphaFoldDB" id="A0A8S9ZXU9"/>
<evidence type="ECO:0000256" key="1">
    <source>
        <dbReference type="ARBA" id="ARBA00010218"/>
    </source>
</evidence>
<comment type="caution">
    <text evidence="4">The sequence shown here is derived from an EMBL/GenBank/DDBJ whole genome shotgun (WGS) entry which is preliminary data.</text>
</comment>
<organism evidence="4 5">
    <name type="scientific">Meloidogyne graminicola</name>
    <dbReference type="NCBI Taxonomy" id="189291"/>
    <lineage>
        <taxon>Eukaryota</taxon>
        <taxon>Metazoa</taxon>
        <taxon>Ecdysozoa</taxon>
        <taxon>Nematoda</taxon>
        <taxon>Chromadorea</taxon>
        <taxon>Rhabditida</taxon>
        <taxon>Tylenchina</taxon>
        <taxon>Tylenchomorpha</taxon>
        <taxon>Tylenchoidea</taxon>
        <taxon>Meloidogynidae</taxon>
        <taxon>Meloidogyninae</taxon>
        <taxon>Meloidogyne</taxon>
    </lineage>
</organism>
<feature type="compositionally biased region" description="Polar residues" evidence="2">
    <location>
        <begin position="44"/>
        <end position="60"/>
    </location>
</feature>
<protein>
    <submittedName>
        <fullName evidence="4">Iwr1 domain-containing protein</fullName>
    </submittedName>
</protein>
<evidence type="ECO:0000259" key="3">
    <source>
        <dbReference type="Pfam" id="PF08574"/>
    </source>
</evidence>
<gene>
    <name evidence="4" type="ORF">Mgra_00002115</name>
</gene>
<name>A0A8S9ZXU9_9BILA</name>
<reference evidence="4" key="1">
    <citation type="journal article" date="2020" name="Ecol. Evol.">
        <title>Genome structure and content of the rice root-knot nematode (Meloidogyne graminicola).</title>
        <authorList>
            <person name="Phan N.T."/>
            <person name="Danchin E.G.J."/>
            <person name="Klopp C."/>
            <person name="Perfus-Barbeoch L."/>
            <person name="Kozlowski D.K."/>
            <person name="Koutsovoulos G.D."/>
            <person name="Lopez-Roques C."/>
            <person name="Bouchez O."/>
            <person name="Zahm M."/>
            <person name="Besnard G."/>
            <person name="Bellafiore S."/>
        </authorList>
    </citation>
    <scope>NUCLEOTIDE SEQUENCE</scope>
    <source>
        <strain evidence="4">VN-18</strain>
    </source>
</reference>
<dbReference type="EMBL" id="JABEBT010000012">
    <property type="protein sequence ID" value="KAF7638437.1"/>
    <property type="molecule type" value="Genomic_DNA"/>
</dbReference>
<dbReference type="Proteomes" id="UP000605970">
    <property type="component" value="Unassembled WGS sequence"/>
</dbReference>
<sequence length="203" mass="23310">MEIGHITADKSALDKNINHAPIAQEEGHDEDEFADEYLDLSFKSSSPCQIPSTSQRSESMIVNIGEYPQPKRNKQRRKRKDPFGNLILSTKKMKLNDIGNEKDKQVSKTVQKDGSTTSYTIEEADDMELFYGGDDESCDSADDDYEDSNDEQYYANDYPDEDDVNEFENESTSEDGYFDHYGDEQPKYRAYAYELSSDQEDFD</sequence>
<feature type="compositionally biased region" description="Acidic residues" evidence="2">
    <location>
        <begin position="158"/>
        <end position="173"/>
    </location>
</feature>
<proteinExistence type="inferred from homology"/>
<dbReference type="InterPro" id="IPR013883">
    <property type="entry name" value="TF_Iwr1_dom"/>
</dbReference>
<dbReference type="OrthoDB" id="5799864at2759"/>
<feature type="compositionally biased region" description="Polar residues" evidence="2">
    <location>
        <begin position="107"/>
        <end position="120"/>
    </location>
</feature>
<feature type="compositionally biased region" description="Basic residues" evidence="2">
    <location>
        <begin position="71"/>
        <end position="80"/>
    </location>
</feature>
<evidence type="ECO:0000313" key="4">
    <source>
        <dbReference type="EMBL" id="KAF7638437.1"/>
    </source>
</evidence>
<dbReference type="Pfam" id="PF08574">
    <property type="entry name" value="Iwr1"/>
    <property type="match status" value="1"/>
</dbReference>
<comment type="similarity">
    <text evidence="1">Belongs to the IWR1/SLC7A6OS family.</text>
</comment>
<accession>A0A8S9ZXU9</accession>
<feature type="region of interest" description="Disordered" evidence="2">
    <location>
        <begin position="44"/>
        <end position="84"/>
    </location>
</feature>
<feature type="region of interest" description="Disordered" evidence="2">
    <location>
        <begin position="97"/>
        <end position="183"/>
    </location>
</feature>
<evidence type="ECO:0000313" key="5">
    <source>
        <dbReference type="Proteomes" id="UP000605970"/>
    </source>
</evidence>